<protein>
    <submittedName>
        <fullName evidence="2">Uncharacterized protein</fullName>
    </submittedName>
</protein>
<organism evidence="2 3">
    <name type="scientific">Pholiota conissans</name>
    <dbReference type="NCBI Taxonomy" id="109636"/>
    <lineage>
        <taxon>Eukaryota</taxon>
        <taxon>Fungi</taxon>
        <taxon>Dikarya</taxon>
        <taxon>Basidiomycota</taxon>
        <taxon>Agaricomycotina</taxon>
        <taxon>Agaricomycetes</taxon>
        <taxon>Agaricomycetidae</taxon>
        <taxon>Agaricales</taxon>
        <taxon>Agaricineae</taxon>
        <taxon>Strophariaceae</taxon>
        <taxon>Pholiota</taxon>
    </lineage>
</organism>
<reference evidence="2" key="1">
    <citation type="submission" date="2020-11" db="EMBL/GenBank/DDBJ databases">
        <authorList>
            <consortium name="DOE Joint Genome Institute"/>
            <person name="Ahrendt S."/>
            <person name="Riley R."/>
            <person name="Andreopoulos W."/>
            <person name="Labutti K."/>
            <person name="Pangilinan J."/>
            <person name="Ruiz-Duenas F.J."/>
            <person name="Barrasa J.M."/>
            <person name="Sanchez-Garcia M."/>
            <person name="Camarero S."/>
            <person name="Miyauchi S."/>
            <person name="Serrano A."/>
            <person name="Linde D."/>
            <person name="Babiker R."/>
            <person name="Drula E."/>
            <person name="Ayuso-Fernandez I."/>
            <person name="Pacheco R."/>
            <person name="Padilla G."/>
            <person name="Ferreira P."/>
            <person name="Barriuso J."/>
            <person name="Kellner H."/>
            <person name="Castanera R."/>
            <person name="Alfaro M."/>
            <person name="Ramirez L."/>
            <person name="Pisabarro A.G."/>
            <person name="Kuo A."/>
            <person name="Tritt A."/>
            <person name="Lipzen A."/>
            <person name="He G."/>
            <person name="Yan M."/>
            <person name="Ng V."/>
            <person name="Cullen D."/>
            <person name="Martin F."/>
            <person name="Rosso M.-N."/>
            <person name="Henrissat B."/>
            <person name="Hibbett D."/>
            <person name="Martinez A.T."/>
            <person name="Grigoriev I.V."/>
        </authorList>
    </citation>
    <scope>NUCLEOTIDE SEQUENCE</scope>
    <source>
        <strain evidence="2">CIRM-BRFM 674</strain>
    </source>
</reference>
<dbReference type="OrthoDB" id="3363286at2759"/>
<evidence type="ECO:0000313" key="2">
    <source>
        <dbReference type="EMBL" id="KAF9483969.1"/>
    </source>
</evidence>
<keyword evidence="3" id="KW-1185">Reference proteome</keyword>
<dbReference type="EMBL" id="MU155148">
    <property type="protein sequence ID" value="KAF9483969.1"/>
    <property type="molecule type" value="Genomic_DNA"/>
</dbReference>
<feature type="region of interest" description="Disordered" evidence="1">
    <location>
        <begin position="75"/>
        <end position="94"/>
    </location>
</feature>
<gene>
    <name evidence="2" type="ORF">BDN70DRAFT_214299</name>
</gene>
<evidence type="ECO:0000313" key="3">
    <source>
        <dbReference type="Proteomes" id="UP000807469"/>
    </source>
</evidence>
<name>A0A9P6D4Y1_9AGAR</name>
<sequence>MTRILPRLIDKITAQAKSEKNYASPSLKRKKKPKSLYKPVLPVPSVNPTEYSQASLLLAPRNPIVNAKNYIRHKTLPPRPSFAPTDPKKLDPPRQMNEKEFEWWANPYLRMLTSPLRKCAITGRHLPSDLLVRLVPLRVPASVVQDKKRGSQPASVLIPDGLLHPKYAARQRSGGAVYTLCWRQILLQTTQKGFHNPTSPGVVASPRIHDHVAHLLRLRVLQELELLAEKLENAVRCRLDCGSSDSILRLLTKEEWESINSTGALPYDNAAAVLVVPPVDEGRIPNMSALPPDDEEYPAECPPVSTLLPMKSHAWSDELRSTLHVLRIPLYNGMSAFPSRSQRATLHALLLRVVNADRSYKLINSKRESVPSSTSEQGSDVSNTSHVFLLCSDSYTAKRGDTAAVALALWRLRMFESEGWMNNDR</sequence>
<accession>A0A9P6D4Y1</accession>
<dbReference type="AlphaFoldDB" id="A0A9P6D4Y1"/>
<proteinExistence type="predicted"/>
<evidence type="ECO:0000256" key="1">
    <source>
        <dbReference type="SAM" id="MobiDB-lite"/>
    </source>
</evidence>
<comment type="caution">
    <text evidence="2">The sequence shown here is derived from an EMBL/GenBank/DDBJ whole genome shotgun (WGS) entry which is preliminary data.</text>
</comment>
<dbReference type="Proteomes" id="UP000807469">
    <property type="component" value="Unassembled WGS sequence"/>
</dbReference>